<evidence type="ECO:0000313" key="2">
    <source>
        <dbReference type="EMBL" id="TIH38289.1"/>
    </source>
</evidence>
<dbReference type="InterPro" id="IPR024344">
    <property type="entry name" value="MDMPI_metal-binding"/>
</dbReference>
<protein>
    <submittedName>
        <fullName evidence="2">TIGR03086 family protein</fullName>
    </submittedName>
</protein>
<dbReference type="Gene3D" id="1.20.120.450">
    <property type="entry name" value="dinb family like domain"/>
    <property type="match status" value="1"/>
</dbReference>
<dbReference type="Proteomes" id="UP000306192">
    <property type="component" value="Unassembled WGS sequence"/>
</dbReference>
<feature type="domain" description="Mycothiol-dependent maleylpyruvate isomerase metal-binding" evidence="1">
    <location>
        <begin position="11"/>
        <end position="126"/>
    </location>
</feature>
<evidence type="ECO:0000313" key="3">
    <source>
        <dbReference type="Proteomes" id="UP000306192"/>
    </source>
</evidence>
<reference evidence="2 3" key="1">
    <citation type="journal article" date="2019" name="Microorganisms">
        <title>Systematic Affiliation and Genome Analysis of Subtercola vilae DB165(T) with Particular Emphasis on Cold Adaptation of an Isolate from a High-Altitude Cold Volcano Lake.</title>
        <authorList>
            <person name="Villalobos A.S."/>
            <person name="Wiese J."/>
            <person name="Imhoff J.F."/>
            <person name="Dorador C."/>
            <person name="Keller A."/>
            <person name="Hentschel U."/>
        </authorList>
    </citation>
    <scope>NUCLEOTIDE SEQUENCE [LARGE SCALE GENOMIC DNA]</scope>
    <source>
        <strain evidence="2 3">DB165</strain>
    </source>
</reference>
<dbReference type="Pfam" id="PF11716">
    <property type="entry name" value="MDMPI_N"/>
    <property type="match status" value="1"/>
</dbReference>
<dbReference type="AlphaFoldDB" id="A0A4T2C3I9"/>
<dbReference type="OrthoDB" id="5185819at2"/>
<gene>
    <name evidence="2" type="ORF">D4765_06820</name>
</gene>
<proteinExistence type="predicted"/>
<keyword evidence="3" id="KW-1185">Reference proteome</keyword>
<dbReference type="GO" id="GO:0046872">
    <property type="term" value="F:metal ion binding"/>
    <property type="evidence" value="ECO:0007669"/>
    <property type="project" value="InterPro"/>
</dbReference>
<dbReference type="NCBIfam" id="TIGR03086">
    <property type="entry name" value="TIGR03086 family metal-binding protein"/>
    <property type="match status" value="1"/>
</dbReference>
<dbReference type="NCBIfam" id="TIGR03083">
    <property type="entry name" value="maleylpyruvate isomerase family mycothiol-dependent enzyme"/>
    <property type="match status" value="1"/>
</dbReference>
<name>A0A4T2C3I9_9MICO</name>
<dbReference type="EMBL" id="QYRT01000009">
    <property type="protein sequence ID" value="TIH38289.1"/>
    <property type="molecule type" value="Genomic_DNA"/>
</dbReference>
<dbReference type="RefSeq" id="WP_136641535.1">
    <property type="nucleotide sequence ID" value="NZ_QYRT01000009.1"/>
</dbReference>
<evidence type="ECO:0000259" key="1">
    <source>
        <dbReference type="Pfam" id="PF11716"/>
    </source>
</evidence>
<dbReference type="SUPFAM" id="SSF109854">
    <property type="entry name" value="DinB/YfiT-like putative metalloenzymes"/>
    <property type="match status" value="1"/>
</dbReference>
<dbReference type="InterPro" id="IPR034660">
    <property type="entry name" value="DinB/YfiT-like"/>
</dbReference>
<organism evidence="2 3">
    <name type="scientific">Subtercola vilae</name>
    <dbReference type="NCBI Taxonomy" id="2056433"/>
    <lineage>
        <taxon>Bacteria</taxon>
        <taxon>Bacillati</taxon>
        <taxon>Actinomycetota</taxon>
        <taxon>Actinomycetes</taxon>
        <taxon>Micrococcales</taxon>
        <taxon>Microbacteriaceae</taxon>
        <taxon>Subtercola</taxon>
    </lineage>
</organism>
<accession>A0A4T2C3I9</accession>
<comment type="caution">
    <text evidence="2">The sequence shown here is derived from an EMBL/GenBank/DDBJ whole genome shotgun (WGS) entry which is preliminary data.</text>
</comment>
<dbReference type="InterPro" id="IPR017517">
    <property type="entry name" value="Maleyloyr_isom"/>
</dbReference>
<sequence length="186" mass="20659">MTTDWISLHETAHAEFGDRLSAVTDWSAPTPDTEWNIHQLVQHVVEEQQWVPLLLEGRTVRQAQALIRPLGDDLIAEWHRYSAAATSAWSKADPESPVHVSYATIPARDYLREQVSDVTIHTWDLARATATSDTLDPALVEAVYTVFEPQKDTLEASGLFASPVPVPADAPLQSRLLALTGRDDRV</sequence>
<dbReference type="InterPro" id="IPR017520">
    <property type="entry name" value="CHP03086"/>
</dbReference>